<sequence>MVNSCSSPQEDQNRILYAQNDERVNEKLTHKSAHMKLEKLEKGSEDTPVPHGKDVALNFQLRAGFILLHGFKLHWQFWDPLEINASKEDTESAELKAFNFQWTSHVDDIENRSLVSASGEAEVINADIVPDLRDEDVGNHGEEFDDLFIYFSSCSDFSSSDEDGESLPSDDGRESLPIDAGSDVDDNCYSSARSSEEMTWSTDQFLERRDWYFVKMTLFFPVFLFLAFRHLYHWILDTLCLLEKFL</sequence>
<comment type="caution">
    <text evidence="3">The sequence shown here is derived from an EMBL/GenBank/DDBJ whole genome shotgun (WGS) entry which is preliminary data.</text>
</comment>
<keyword evidence="2" id="KW-1133">Transmembrane helix</keyword>
<evidence type="ECO:0000256" key="2">
    <source>
        <dbReference type="SAM" id="Phobius"/>
    </source>
</evidence>
<keyword evidence="2" id="KW-0472">Membrane</keyword>
<name>A0AA88DU18_FICCA</name>
<feature type="region of interest" description="Disordered" evidence="1">
    <location>
        <begin position="159"/>
        <end position="190"/>
    </location>
</feature>
<gene>
    <name evidence="3" type="ORF">TIFTF001_030898</name>
</gene>
<accession>A0AA88DU18</accession>
<feature type="transmembrane region" description="Helical" evidence="2">
    <location>
        <begin position="212"/>
        <end position="232"/>
    </location>
</feature>
<keyword evidence="4" id="KW-1185">Reference proteome</keyword>
<keyword evidence="2" id="KW-0812">Transmembrane</keyword>
<dbReference type="EMBL" id="BTGU01000117">
    <property type="protein sequence ID" value="GMN61797.1"/>
    <property type="molecule type" value="Genomic_DNA"/>
</dbReference>
<organism evidence="3 4">
    <name type="scientific">Ficus carica</name>
    <name type="common">Common fig</name>
    <dbReference type="NCBI Taxonomy" id="3494"/>
    <lineage>
        <taxon>Eukaryota</taxon>
        <taxon>Viridiplantae</taxon>
        <taxon>Streptophyta</taxon>
        <taxon>Embryophyta</taxon>
        <taxon>Tracheophyta</taxon>
        <taxon>Spermatophyta</taxon>
        <taxon>Magnoliopsida</taxon>
        <taxon>eudicotyledons</taxon>
        <taxon>Gunneridae</taxon>
        <taxon>Pentapetalae</taxon>
        <taxon>rosids</taxon>
        <taxon>fabids</taxon>
        <taxon>Rosales</taxon>
        <taxon>Moraceae</taxon>
        <taxon>Ficeae</taxon>
        <taxon>Ficus</taxon>
    </lineage>
</organism>
<protein>
    <submittedName>
        <fullName evidence="3">Uncharacterized protein</fullName>
    </submittedName>
</protein>
<dbReference type="Proteomes" id="UP001187192">
    <property type="component" value="Unassembled WGS sequence"/>
</dbReference>
<dbReference type="AlphaFoldDB" id="A0AA88DU18"/>
<evidence type="ECO:0000313" key="4">
    <source>
        <dbReference type="Proteomes" id="UP001187192"/>
    </source>
</evidence>
<reference evidence="3" key="1">
    <citation type="submission" date="2023-07" db="EMBL/GenBank/DDBJ databases">
        <title>draft genome sequence of fig (Ficus carica).</title>
        <authorList>
            <person name="Takahashi T."/>
            <person name="Nishimura K."/>
        </authorList>
    </citation>
    <scope>NUCLEOTIDE SEQUENCE</scope>
</reference>
<evidence type="ECO:0000256" key="1">
    <source>
        <dbReference type="SAM" id="MobiDB-lite"/>
    </source>
</evidence>
<evidence type="ECO:0000313" key="3">
    <source>
        <dbReference type="EMBL" id="GMN61797.1"/>
    </source>
</evidence>
<proteinExistence type="predicted"/>